<accession>A0A1G7G258</accession>
<dbReference type="Proteomes" id="UP000199245">
    <property type="component" value="Unassembled WGS sequence"/>
</dbReference>
<dbReference type="EMBL" id="CP121646">
    <property type="protein sequence ID" value="WFU66403.1"/>
    <property type="molecule type" value="Genomic_DNA"/>
</dbReference>
<proteinExistence type="predicted"/>
<organism evidence="1 3">
    <name type="scientific">Bradyrhizobium brasilense</name>
    <dbReference type="NCBI Taxonomy" id="1419277"/>
    <lineage>
        <taxon>Bacteria</taxon>
        <taxon>Pseudomonadati</taxon>
        <taxon>Pseudomonadota</taxon>
        <taxon>Alphaproteobacteria</taxon>
        <taxon>Hyphomicrobiales</taxon>
        <taxon>Nitrobacteraceae</taxon>
        <taxon>Bradyrhizobium</taxon>
    </lineage>
</organism>
<evidence type="ECO:0000313" key="4">
    <source>
        <dbReference type="Proteomes" id="UP001221546"/>
    </source>
</evidence>
<protein>
    <submittedName>
        <fullName evidence="1">Uncharacterized protein</fullName>
    </submittedName>
</protein>
<evidence type="ECO:0000313" key="2">
    <source>
        <dbReference type="EMBL" id="WFU66403.1"/>
    </source>
</evidence>
<dbReference type="EMBL" id="FMZW01000036">
    <property type="protein sequence ID" value="SDE82244.1"/>
    <property type="molecule type" value="Genomic_DNA"/>
</dbReference>
<sequence length="51" mass="5535">MTPLPQTATRLSRLLLSMLYRILRSRIVAKPRHHASQVASNIAAGGNPLGV</sequence>
<evidence type="ECO:0000313" key="1">
    <source>
        <dbReference type="EMBL" id="SDE82244.1"/>
    </source>
</evidence>
<reference evidence="2 4" key="2">
    <citation type="submission" date="2023-04" db="EMBL/GenBank/DDBJ databases">
        <title>Australian commercial rhizobial inoculants.</title>
        <authorList>
            <person name="Kohlmeier M.G."/>
            <person name="O'Hara G.W."/>
            <person name="Colombi E."/>
            <person name="Ramsay J.P."/>
            <person name="Terpolilli J."/>
        </authorList>
    </citation>
    <scope>NUCLEOTIDE SEQUENCE [LARGE SCALE GENOMIC DNA]</scope>
    <source>
        <strain evidence="2 4">CB627</strain>
    </source>
</reference>
<keyword evidence="4" id="KW-1185">Reference proteome</keyword>
<name>A0A1G7G258_9BRAD</name>
<reference evidence="1 3" key="1">
    <citation type="submission" date="2016-10" db="EMBL/GenBank/DDBJ databases">
        <authorList>
            <person name="de Groot N.N."/>
        </authorList>
    </citation>
    <scope>NUCLEOTIDE SEQUENCE [LARGE SCALE GENOMIC DNA]</scope>
    <source>
        <strain evidence="1 3">R5</strain>
    </source>
</reference>
<dbReference type="AlphaFoldDB" id="A0A1G7G258"/>
<dbReference type="RefSeq" id="WP_176937094.1">
    <property type="nucleotide sequence ID" value="NZ_CP121646.1"/>
</dbReference>
<gene>
    <name evidence="2" type="ORF">QA636_13220</name>
    <name evidence="1" type="ORF">SAMN05216337_103612</name>
</gene>
<dbReference type="Proteomes" id="UP001221546">
    <property type="component" value="Chromosome"/>
</dbReference>
<evidence type="ECO:0000313" key="3">
    <source>
        <dbReference type="Proteomes" id="UP000199245"/>
    </source>
</evidence>